<dbReference type="InterPro" id="IPR002781">
    <property type="entry name" value="TM_pro_TauE-like"/>
</dbReference>
<sequence length="306" mass="30741">MRALVLLAVFGLVAQLVDGTLGMGYGLTSSSLLLLAGLSPATASASVHLAEIGTTLAGGASHWGLGNTDMRLVARLGLPGALGAFLGASILSRLPVRAATPVTATLLAVLGVYVLARFTLRPARQGGTRTCPHRTRFLAPLGVVGGFLDATGGGGWGPVVTTALMSSGRTAPRTVVGSVSASEFLVTVAASLGFLAGLGGTGIRPGVVAALLAGGLVAAPVAAWLVARLPTGVLGAAVGGLIVATNLRTLLAWAEASAQAYAITYTLLVPTWLVLLSVAVSRSHTRQTGRATTSLSRRPQRQEAGV</sequence>
<reference evidence="7 8" key="1">
    <citation type="submission" date="2018-09" db="EMBL/GenBank/DDBJ databases">
        <authorList>
            <person name="Li J."/>
        </authorList>
    </citation>
    <scope>NUCLEOTIDE SEQUENCE [LARGE SCALE GENOMIC DNA]</scope>
    <source>
        <strain evidence="7 8">2129</strain>
    </source>
</reference>
<dbReference type="RefSeq" id="WP_120204065.1">
    <property type="nucleotide sequence ID" value="NZ_CP032514.1"/>
</dbReference>
<name>A0ABN5PN89_9ACTO</name>
<evidence type="ECO:0000256" key="2">
    <source>
        <dbReference type="ARBA" id="ARBA00009142"/>
    </source>
</evidence>
<comment type="similarity">
    <text evidence="2 6">Belongs to the 4-toluene sulfonate uptake permease (TSUP) (TC 2.A.102) family.</text>
</comment>
<keyword evidence="3 6" id="KW-0812">Transmembrane</keyword>
<dbReference type="PANTHER" id="PTHR43701:SF12">
    <property type="entry name" value="MEMBRANE TRANSPORTER PROTEIN YTNM-RELATED"/>
    <property type="match status" value="1"/>
</dbReference>
<accession>A0ABN5PN89</accession>
<feature type="transmembrane region" description="Helical" evidence="6">
    <location>
        <begin position="43"/>
        <end position="65"/>
    </location>
</feature>
<feature type="transmembrane region" description="Helical" evidence="6">
    <location>
        <begin position="233"/>
        <end position="254"/>
    </location>
</feature>
<keyword evidence="6" id="KW-1003">Cell membrane</keyword>
<feature type="transmembrane region" description="Helical" evidence="6">
    <location>
        <begin position="207"/>
        <end position="226"/>
    </location>
</feature>
<feature type="transmembrane region" description="Helical" evidence="6">
    <location>
        <begin position="98"/>
        <end position="116"/>
    </location>
</feature>
<gene>
    <name evidence="7" type="ORF">D5R93_04565</name>
</gene>
<organism evidence="7 8">
    <name type="scientific">Actinomyces lilanjuaniae</name>
    <dbReference type="NCBI Taxonomy" id="2321394"/>
    <lineage>
        <taxon>Bacteria</taxon>
        <taxon>Bacillati</taxon>
        <taxon>Actinomycetota</taxon>
        <taxon>Actinomycetes</taxon>
        <taxon>Actinomycetales</taxon>
        <taxon>Actinomycetaceae</taxon>
        <taxon>Actinomyces</taxon>
    </lineage>
</organism>
<evidence type="ECO:0000256" key="3">
    <source>
        <dbReference type="ARBA" id="ARBA00022692"/>
    </source>
</evidence>
<feature type="transmembrane region" description="Helical" evidence="6">
    <location>
        <begin position="72"/>
        <end position="92"/>
    </location>
</feature>
<evidence type="ECO:0000313" key="7">
    <source>
        <dbReference type="EMBL" id="AYD89514.1"/>
    </source>
</evidence>
<dbReference type="Proteomes" id="UP000273001">
    <property type="component" value="Chromosome"/>
</dbReference>
<keyword evidence="5 6" id="KW-0472">Membrane</keyword>
<feature type="transmembrane region" description="Helical" evidence="6">
    <location>
        <begin position="175"/>
        <end position="195"/>
    </location>
</feature>
<dbReference type="Pfam" id="PF01925">
    <property type="entry name" value="TauE"/>
    <property type="match status" value="1"/>
</dbReference>
<protein>
    <recommendedName>
        <fullName evidence="6">Probable membrane transporter protein</fullName>
    </recommendedName>
</protein>
<dbReference type="InterPro" id="IPR051598">
    <property type="entry name" value="TSUP/Inactive_protease-like"/>
</dbReference>
<keyword evidence="8" id="KW-1185">Reference proteome</keyword>
<dbReference type="PANTHER" id="PTHR43701">
    <property type="entry name" value="MEMBRANE TRANSPORTER PROTEIN MJ0441-RELATED"/>
    <property type="match status" value="1"/>
</dbReference>
<proteinExistence type="inferred from homology"/>
<evidence type="ECO:0000256" key="1">
    <source>
        <dbReference type="ARBA" id="ARBA00004141"/>
    </source>
</evidence>
<dbReference type="EMBL" id="CP032514">
    <property type="protein sequence ID" value="AYD89514.1"/>
    <property type="molecule type" value="Genomic_DNA"/>
</dbReference>
<evidence type="ECO:0000256" key="5">
    <source>
        <dbReference type="ARBA" id="ARBA00023136"/>
    </source>
</evidence>
<keyword evidence="4 6" id="KW-1133">Transmembrane helix</keyword>
<comment type="subcellular location">
    <subcellularLocation>
        <location evidence="6">Cell membrane</location>
        <topology evidence="6">Multi-pass membrane protein</topology>
    </subcellularLocation>
    <subcellularLocation>
        <location evidence="1">Membrane</location>
        <topology evidence="1">Multi-pass membrane protein</topology>
    </subcellularLocation>
</comment>
<evidence type="ECO:0000256" key="6">
    <source>
        <dbReference type="RuleBase" id="RU363041"/>
    </source>
</evidence>
<evidence type="ECO:0000313" key="8">
    <source>
        <dbReference type="Proteomes" id="UP000273001"/>
    </source>
</evidence>
<feature type="transmembrane region" description="Helical" evidence="6">
    <location>
        <begin position="260"/>
        <end position="280"/>
    </location>
</feature>
<evidence type="ECO:0000256" key="4">
    <source>
        <dbReference type="ARBA" id="ARBA00022989"/>
    </source>
</evidence>